<evidence type="ECO:0000259" key="1">
    <source>
        <dbReference type="PROSITE" id="PS51340"/>
    </source>
</evidence>
<dbReference type="InterPro" id="IPR011037">
    <property type="entry name" value="Pyrv_Knase-like_insert_dom_sf"/>
</dbReference>
<protein>
    <submittedName>
        <fullName evidence="2">MOSC domain-containing protein YiiM</fullName>
    </submittedName>
</protein>
<dbReference type="PANTHER" id="PTHR36930">
    <property type="entry name" value="METAL-SULFUR CLUSTER BIOSYNTHESIS PROTEINS YUAD-RELATED"/>
    <property type="match status" value="1"/>
</dbReference>
<organism evidence="2 3">
    <name type="scientific">Belnapia rosea</name>
    <dbReference type="NCBI Taxonomy" id="938405"/>
    <lineage>
        <taxon>Bacteria</taxon>
        <taxon>Pseudomonadati</taxon>
        <taxon>Pseudomonadota</taxon>
        <taxon>Alphaproteobacteria</taxon>
        <taxon>Acetobacterales</taxon>
        <taxon>Roseomonadaceae</taxon>
        <taxon>Belnapia</taxon>
    </lineage>
</organism>
<keyword evidence="3" id="KW-1185">Reference proteome</keyword>
<dbReference type="Gene3D" id="2.40.33.20">
    <property type="entry name" value="PK beta-barrel domain-like"/>
    <property type="match status" value="1"/>
</dbReference>
<dbReference type="GO" id="GO:0030151">
    <property type="term" value="F:molybdenum ion binding"/>
    <property type="evidence" value="ECO:0007669"/>
    <property type="project" value="InterPro"/>
</dbReference>
<dbReference type="GO" id="GO:0003824">
    <property type="term" value="F:catalytic activity"/>
    <property type="evidence" value="ECO:0007669"/>
    <property type="project" value="InterPro"/>
</dbReference>
<dbReference type="Proteomes" id="UP000198925">
    <property type="component" value="Unassembled WGS sequence"/>
</dbReference>
<gene>
    <name evidence="2" type="ORF">SAMN04487779_10198</name>
</gene>
<dbReference type="AlphaFoldDB" id="A0A1G7A9F2"/>
<dbReference type="PANTHER" id="PTHR36930:SF1">
    <property type="entry name" value="MOSC DOMAIN-CONTAINING PROTEIN"/>
    <property type="match status" value="1"/>
</dbReference>
<name>A0A1G7A9F2_9PROT</name>
<feature type="domain" description="MOSC" evidence="1">
    <location>
        <begin position="34"/>
        <end position="170"/>
    </location>
</feature>
<evidence type="ECO:0000313" key="2">
    <source>
        <dbReference type="EMBL" id="SDE11313.1"/>
    </source>
</evidence>
<accession>A0A1G7A9F2</accession>
<evidence type="ECO:0000313" key="3">
    <source>
        <dbReference type="Proteomes" id="UP000198925"/>
    </source>
</evidence>
<dbReference type="PROSITE" id="PS51340">
    <property type="entry name" value="MOSC"/>
    <property type="match status" value="1"/>
</dbReference>
<dbReference type="GO" id="GO:0030170">
    <property type="term" value="F:pyridoxal phosphate binding"/>
    <property type="evidence" value="ECO:0007669"/>
    <property type="project" value="InterPro"/>
</dbReference>
<dbReference type="InterPro" id="IPR052716">
    <property type="entry name" value="MOSC_domain"/>
</dbReference>
<dbReference type="EMBL" id="FMZX01000019">
    <property type="protein sequence ID" value="SDE11313.1"/>
    <property type="molecule type" value="Genomic_DNA"/>
</dbReference>
<sequence length="178" mass="19025">MKDQPRHGFPASSPLARLLDGPMAPGRLTWIGLRPARRAAMIAVGEAMLAPGQGLEGDRWRGAADGARQVTLVAQEHLAAIASFLGRPEVEPSRLRRNLVVAGFNLFALKGRRFRIGGALLEWTGECHPCSRMEEELGAGGYNAVRHHGGITARVVAAGVIRVGDSVERVPLDQQAPG</sequence>
<dbReference type="InterPro" id="IPR005302">
    <property type="entry name" value="MoCF_Sase_C"/>
</dbReference>
<dbReference type="Pfam" id="PF03473">
    <property type="entry name" value="MOSC"/>
    <property type="match status" value="1"/>
</dbReference>
<proteinExistence type="predicted"/>
<reference evidence="2 3" key="1">
    <citation type="submission" date="2016-10" db="EMBL/GenBank/DDBJ databases">
        <authorList>
            <person name="de Groot N.N."/>
        </authorList>
    </citation>
    <scope>NUCLEOTIDE SEQUENCE [LARGE SCALE GENOMIC DNA]</scope>
    <source>
        <strain evidence="2 3">CPCC 100156</strain>
    </source>
</reference>
<dbReference type="RefSeq" id="WP_090664670.1">
    <property type="nucleotide sequence ID" value="NZ_FMZX01000019.1"/>
</dbReference>
<dbReference type="SUPFAM" id="SSF50800">
    <property type="entry name" value="PK beta-barrel domain-like"/>
    <property type="match status" value="1"/>
</dbReference>
<dbReference type="STRING" id="938405.SAMN02927895_03497"/>